<dbReference type="PANTHER" id="PTHR19871">
    <property type="entry name" value="BETA TRANSDUCIN-RELATED PROTEIN"/>
    <property type="match status" value="1"/>
</dbReference>
<keyword evidence="3" id="KW-0175">Coiled coil</keyword>
<feature type="compositionally biased region" description="Pro residues" evidence="4">
    <location>
        <begin position="53"/>
        <end position="66"/>
    </location>
</feature>
<evidence type="ECO:0000313" key="8">
    <source>
        <dbReference type="Proteomes" id="UP001152759"/>
    </source>
</evidence>
<dbReference type="EMBL" id="OU963870">
    <property type="protein sequence ID" value="CAH0778298.1"/>
    <property type="molecule type" value="Genomic_DNA"/>
</dbReference>
<dbReference type="Gene3D" id="3.40.50.300">
    <property type="entry name" value="P-loop containing nucleotide triphosphate hydrolases"/>
    <property type="match status" value="1"/>
</dbReference>
<organism evidence="7 8">
    <name type="scientific">Bemisia tabaci</name>
    <name type="common">Sweetpotato whitefly</name>
    <name type="synonym">Aleurodes tabaci</name>
    <dbReference type="NCBI Taxonomy" id="7038"/>
    <lineage>
        <taxon>Eukaryota</taxon>
        <taxon>Metazoa</taxon>
        <taxon>Ecdysozoa</taxon>
        <taxon>Arthropoda</taxon>
        <taxon>Hexapoda</taxon>
        <taxon>Insecta</taxon>
        <taxon>Pterygota</taxon>
        <taxon>Neoptera</taxon>
        <taxon>Paraneoptera</taxon>
        <taxon>Hemiptera</taxon>
        <taxon>Sternorrhyncha</taxon>
        <taxon>Aleyrodoidea</taxon>
        <taxon>Aleyrodidae</taxon>
        <taxon>Aleyrodinae</taxon>
        <taxon>Bemisia</taxon>
    </lineage>
</organism>
<keyword evidence="2" id="KW-0677">Repeat</keyword>
<keyword evidence="8" id="KW-1185">Reference proteome</keyword>
<dbReference type="InterPro" id="IPR011047">
    <property type="entry name" value="Quinoprotein_ADH-like_sf"/>
</dbReference>
<sequence>MGNVCSSRRADKDNDSLVSESSAQYHVAEKEGVGDESRPAEKSSTTIEHHPPPPRPQKTQPAPPPASASDVTTAGGVGTGVAEKPPRPESRMPPGLAGLSEKLQRLLLGATELTKTSYRSRKIVVYICAADSQDCCAEKGALHNEVLPGLRALCKGHGYELHVVDLHWRTALEKQQDHEFPELCLGELARQSELAYIIPVLFLSNSLGTPLLPKTIEEQDFEIALSKAENNELLKKWYVKDEHAQPPCYRLQPVSSHIPGFQTEGTAEKEEALSAWSSEIERILSVMIAAFSQEQRDSYLTTVIEQEVHNTVVMSRELAKRCIWINRIYTHLPDESKPEQAGLASSEKELKRRLDNLQRDLKNQLDEKHIIKLTVKWLSGGLNAGNPEHAQYLSSVKEKLDKYLNSIVESIIQEDQAKSVFTSQFGIDKSLFNELMIQTYYSQQMAKCSFDREDILSKIQSYLTSKNDSKPLVVHGQRGCGKTTVLARTVKSCQTWLVDCAIVVRYANISPQSSSLPQLLSSVIQHISALNKGQQIVAKHNLETYKQILPTLLASNVPDRNLVIIIDGLDQVKFSNCDWLPETLPSNVKLIFSVCDQSSLYDQLVKLDDRITFLKVPELCQNEAKSILLSSVMEYSHNMDKKLKESLKPTIKEYTLPLYVKVLAWQVSWWNDITSVGDPAKQLNFFLDQLETMFGKEKIEITFALLSNSNFGLTDSEILDLISREKVFHSPATYLVWAPACLFWAALNKRINPFLNWFLTERDSAVRWQDETIKQLISERYKYKKVWALETLRKYFKEEFWNKTNDAKLSARFLSQPLQYSHCYNQRKLDELPTLELKLNNSIKIQYLENLSWVYSKICGSSVLNVLDDIYLEESIIKSDANVSWLQNFLETCSTALNYDGRQFYAQANVYISQHSDSTCPFQQTLKTATENPPVLSLVPNALSEENISEKEKTDSVYFNDVQRLPEGDTYVVTISTANEEIAVWNIKTCEKVRTLRGIPQPITLQMIDNYRCVVLCKRELRTYDLNTGTLLTKLKGVMNQKMPYYGLHDANHLVSLSRNRMYVNLMNIDSGDLVTSFKAGEDRFLNSLLVCGDGRVLVCGDETQKPFPLLVWNLASRKLLYDLRIPHHDFITSLAAITYEGHYVCCVAKEVDEPGPNFIVVYDLQSGTLFKKWKPGVNCVSLDISSKDGCVLSGHEDGRILVWDLITGNCRWTLKGHSAPVTLLRLDSRGGAFLSSDSEGRDMSIRLWNLNNGELTAVFTPSNRITASEVLPGGSCIVLGTEGSSNLTVLRLVGPNAPSQTKPDQPEEYGLPENANKVFDLTEER</sequence>
<keyword evidence="1" id="KW-0853">WD repeat</keyword>
<dbReference type="Gene3D" id="2.130.10.10">
    <property type="entry name" value="YVTN repeat-like/Quinoprotein amine dehydrogenase"/>
    <property type="match status" value="2"/>
</dbReference>
<evidence type="ECO:0000256" key="4">
    <source>
        <dbReference type="SAM" id="MobiDB-lite"/>
    </source>
</evidence>
<feature type="domain" description="NWD1/2-like winged helix-turn-helix" evidence="6">
    <location>
        <begin position="687"/>
        <end position="782"/>
    </location>
</feature>
<feature type="region of interest" description="Disordered" evidence="4">
    <location>
        <begin position="1296"/>
        <end position="1326"/>
    </location>
</feature>
<dbReference type="SUPFAM" id="SSF52540">
    <property type="entry name" value="P-loop containing nucleoside triphosphate hydrolases"/>
    <property type="match status" value="1"/>
</dbReference>
<evidence type="ECO:0000256" key="1">
    <source>
        <dbReference type="ARBA" id="ARBA00022574"/>
    </source>
</evidence>
<feature type="domain" description="Nephrocystin 3-like N-terminal" evidence="5">
    <location>
        <begin position="458"/>
        <end position="574"/>
    </location>
</feature>
<protein>
    <submittedName>
        <fullName evidence="7">Uncharacterized protein</fullName>
    </submittedName>
</protein>
<dbReference type="InterPro" id="IPR057588">
    <property type="entry name" value="NWD1/2-like_WH"/>
</dbReference>
<dbReference type="SMART" id="SM00320">
    <property type="entry name" value="WD40"/>
    <property type="match status" value="3"/>
</dbReference>
<dbReference type="InterPro" id="IPR052752">
    <property type="entry name" value="NACHT-WD_repeat"/>
</dbReference>
<dbReference type="KEGG" id="btab:109030401"/>
<evidence type="ECO:0000259" key="5">
    <source>
        <dbReference type="Pfam" id="PF24883"/>
    </source>
</evidence>
<evidence type="ECO:0000313" key="7">
    <source>
        <dbReference type="EMBL" id="CAH0778298.1"/>
    </source>
</evidence>
<dbReference type="Pfam" id="PF00400">
    <property type="entry name" value="WD40"/>
    <property type="match status" value="2"/>
</dbReference>
<name>A0A9P0CCQ8_BEMTA</name>
<dbReference type="Proteomes" id="UP001152759">
    <property type="component" value="Chromosome 9"/>
</dbReference>
<dbReference type="InterPro" id="IPR056884">
    <property type="entry name" value="NPHP3-like_N"/>
</dbReference>
<dbReference type="Pfam" id="PF25469">
    <property type="entry name" value="WHD_NWD1"/>
    <property type="match status" value="1"/>
</dbReference>
<evidence type="ECO:0000259" key="6">
    <source>
        <dbReference type="Pfam" id="PF25469"/>
    </source>
</evidence>
<dbReference type="InterPro" id="IPR001680">
    <property type="entry name" value="WD40_rpt"/>
</dbReference>
<feature type="coiled-coil region" evidence="3">
    <location>
        <begin position="340"/>
        <end position="374"/>
    </location>
</feature>
<feature type="compositionally biased region" description="Basic and acidic residues" evidence="4">
    <location>
        <begin position="27"/>
        <end position="51"/>
    </location>
</feature>
<dbReference type="InterPro" id="IPR015943">
    <property type="entry name" value="WD40/YVTN_repeat-like_dom_sf"/>
</dbReference>
<evidence type="ECO:0000256" key="3">
    <source>
        <dbReference type="SAM" id="Coils"/>
    </source>
</evidence>
<proteinExistence type="predicted"/>
<gene>
    <name evidence="7" type="ORF">BEMITA_LOCUS14126</name>
</gene>
<dbReference type="Pfam" id="PF24883">
    <property type="entry name" value="NPHP3_N"/>
    <property type="match status" value="1"/>
</dbReference>
<dbReference type="SUPFAM" id="SSF50998">
    <property type="entry name" value="Quinoprotein alcohol dehydrogenase-like"/>
    <property type="match status" value="1"/>
</dbReference>
<feature type="region of interest" description="Disordered" evidence="4">
    <location>
        <begin position="1"/>
        <end position="96"/>
    </location>
</feature>
<dbReference type="InterPro" id="IPR027417">
    <property type="entry name" value="P-loop_NTPase"/>
</dbReference>
<dbReference type="PANTHER" id="PTHR19871:SF37">
    <property type="entry name" value="GH25853P"/>
    <property type="match status" value="1"/>
</dbReference>
<evidence type="ECO:0000256" key="2">
    <source>
        <dbReference type="ARBA" id="ARBA00022737"/>
    </source>
</evidence>
<accession>A0A9P0CCQ8</accession>
<reference evidence="7" key="1">
    <citation type="submission" date="2021-12" db="EMBL/GenBank/DDBJ databases">
        <authorList>
            <person name="King R."/>
        </authorList>
    </citation>
    <scope>NUCLEOTIDE SEQUENCE</scope>
</reference>